<feature type="region of interest" description="Disordered" evidence="1">
    <location>
        <begin position="207"/>
        <end position="227"/>
    </location>
</feature>
<gene>
    <name evidence="2" type="ORF">NLJ89_g3239</name>
</gene>
<evidence type="ECO:0000313" key="2">
    <source>
        <dbReference type="EMBL" id="KAJ3512936.1"/>
    </source>
</evidence>
<organism evidence="2 3">
    <name type="scientific">Agrocybe chaxingu</name>
    <dbReference type="NCBI Taxonomy" id="84603"/>
    <lineage>
        <taxon>Eukaryota</taxon>
        <taxon>Fungi</taxon>
        <taxon>Dikarya</taxon>
        <taxon>Basidiomycota</taxon>
        <taxon>Agaricomycotina</taxon>
        <taxon>Agaricomycetes</taxon>
        <taxon>Agaricomycetidae</taxon>
        <taxon>Agaricales</taxon>
        <taxon>Agaricineae</taxon>
        <taxon>Strophariaceae</taxon>
        <taxon>Agrocybe</taxon>
    </lineage>
</organism>
<evidence type="ECO:0000256" key="1">
    <source>
        <dbReference type="SAM" id="MobiDB-lite"/>
    </source>
</evidence>
<dbReference type="EMBL" id="JANKHO010000227">
    <property type="protein sequence ID" value="KAJ3512936.1"/>
    <property type="molecule type" value="Genomic_DNA"/>
</dbReference>
<reference evidence="2" key="1">
    <citation type="submission" date="2022-07" db="EMBL/GenBank/DDBJ databases">
        <title>Genome Sequence of Agrocybe chaxingu.</title>
        <authorList>
            <person name="Buettner E."/>
        </authorList>
    </citation>
    <scope>NUCLEOTIDE SEQUENCE</scope>
    <source>
        <strain evidence="2">MP-N11</strain>
    </source>
</reference>
<sequence length="227" mass="23940">MKPFTTLAGHGHASSSTSPEHSRSPTPPPLPHSQSSPIVPTLHRADSRPTAATSPSALNTPPIPVQSSLPSELSGPALLHRALTEVPDYSIASRGFIGGVPPLTSMRGLPSYEEAARSRTSIDDSDVPQVRPSAGPESAPGTPSERPRPTEDERRSSPSRERRGTSSEPDLVGLVGRGRHDTVVGVAARDGQGQHPGILQTLATELAEASDEDGSDEGIQIHVRRRH</sequence>
<protein>
    <submittedName>
        <fullName evidence="2">Uncharacterized protein</fullName>
    </submittedName>
</protein>
<feature type="region of interest" description="Disordered" evidence="1">
    <location>
        <begin position="93"/>
        <end position="179"/>
    </location>
</feature>
<dbReference type="OrthoDB" id="2333384at2759"/>
<dbReference type="AlphaFoldDB" id="A0A9W8K4D9"/>
<accession>A0A9W8K4D9</accession>
<dbReference type="Proteomes" id="UP001148786">
    <property type="component" value="Unassembled WGS sequence"/>
</dbReference>
<feature type="region of interest" description="Disordered" evidence="1">
    <location>
        <begin position="1"/>
        <end position="72"/>
    </location>
</feature>
<keyword evidence="3" id="KW-1185">Reference proteome</keyword>
<name>A0A9W8K4D9_9AGAR</name>
<feature type="compositionally biased region" description="Basic and acidic residues" evidence="1">
    <location>
        <begin position="145"/>
        <end position="165"/>
    </location>
</feature>
<proteinExistence type="predicted"/>
<feature type="compositionally biased region" description="Polar residues" evidence="1">
    <location>
        <begin position="50"/>
        <end position="71"/>
    </location>
</feature>
<evidence type="ECO:0000313" key="3">
    <source>
        <dbReference type="Proteomes" id="UP001148786"/>
    </source>
</evidence>
<comment type="caution">
    <text evidence="2">The sequence shown here is derived from an EMBL/GenBank/DDBJ whole genome shotgun (WGS) entry which is preliminary data.</text>
</comment>